<keyword evidence="8" id="KW-0406">Ion transport</keyword>
<feature type="binding site" evidence="11">
    <location>
        <position position="127"/>
    </location>
    <ligand>
        <name>Fe cation</name>
        <dbReference type="ChEBI" id="CHEBI:24875"/>
        <label>1</label>
    </ligand>
</feature>
<protein>
    <recommendedName>
        <fullName evidence="10 12">Bacterioferritin</fullName>
        <ecNumber evidence="10">1.16.3.1</ecNumber>
    </recommendedName>
</protein>
<keyword evidence="8" id="KW-0813">Transport</keyword>
<dbReference type="PIRSF" id="PIRSF002560">
    <property type="entry name" value="Bacterioferritin"/>
    <property type="match status" value="1"/>
</dbReference>
<evidence type="ECO:0000313" key="16">
    <source>
        <dbReference type="Proteomes" id="UP000294575"/>
    </source>
</evidence>
<keyword evidence="13" id="KW-0175">Coiled coil</keyword>
<evidence type="ECO:0000256" key="2">
    <source>
        <dbReference type="ARBA" id="ARBA00008093"/>
    </source>
</evidence>
<dbReference type="GO" id="GO:0006879">
    <property type="term" value="P:intracellular iron ion homeostasis"/>
    <property type="evidence" value="ECO:0007669"/>
    <property type="project" value="UniProtKB-KW"/>
</dbReference>
<keyword evidence="3 10" id="KW-0409">Iron storage</keyword>
<dbReference type="InterPro" id="IPR012347">
    <property type="entry name" value="Ferritin-like"/>
</dbReference>
<evidence type="ECO:0000256" key="11">
    <source>
        <dbReference type="PIRSR" id="PIRSR002560-1"/>
    </source>
</evidence>
<evidence type="ECO:0000256" key="9">
    <source>
        <dbReference type="ARBA" id="ARBA00036243"/>
    </source>
</evidence>
<dbReference type="PROSITE" id="PS00549">
    <property type="entry name" value="BACTERIOFERRITIN"/>
    <property type="match status" value="1"/>
</dbReference>
<feature type="coiled-coil region" evidence="13">
    <location>
        <begin position="117"/>
        <end position="144"/>
    </location>
</feature>
<dbReference type="AlphaFoldDB" id="A0A4R6TSW1"/>
<dbReference type="GO" id="GO:0006826">
    <property type="term" value="P:iron ion transport"/>
    <property type="evidence" value="ECO:0007669"/>
    <property type="project" value="UniProtKB-KW"/>
</dbReference>
<dbReference type="PANTHER" id="PTHR30295">
    <property type="entry name" value="BACTERIOFERRITIN"/>
    <property type="match status" value="1"/>
</dbReference>
<feature type="binding site" description="axial binding residue" evidence="11">
    <location>
        <position position="52"/>
    </location>
    <ligand>
        <name>heme b</name>
        <dbReference type="ChEBI" id="CHEBI:60344"/>
        <note>ligand shared between dimeric partners</note>
    </ligand>
    <ligandPart>
        <name>Fe</name>
        <dbReference type="ChEBI" id="CHEBI:18248"/>
    </ligandPart>
</feature>
<feature type="binding site" evidence="11">
    <location>
        <position position="130"/>
    </location>
    <ligand>
        <name>Fe cation</name>
        <dbReference type="ChEBI" id="CHEBI:24875"/>
        <label>2</label>
    </ligand>
</feature>
<dbReference type="Pfam" id="PF00210">
    <property type="entry name" value="Ferritin"/>
    <property type="match status" value="1"/>
</dbReference>
<sequence>MQGNPVVIQALNRVLGNQLIAINQYFLHARMYKDWGFERLDKLAYKESIVVMCNADELIKRILFLEGLPNLQELGKLRIGENVPEMLGCDLALVEQGREVLLQAIAGSEESRDYVSRDLLREILDKEEEHLDVLETELDLLQKLGTENYLQQQVEDD</sequence>
<dbReference type="InterPro" id="IPR008331">
    <property type="entry name" value="Ferritin_DPS_dom"/>
</dbReference>
<organism evidence="15 16">
    <name type="scientific">Thiopseudomonas denitrificans</name>
    <dbReference type="NCBI Taxonomy" id="1501432"/>
    <lineage>
        <taxon>Bacteria</taxon>
        <taxon>Pseudomonadati</taxon>
        <taxon>Pseudomonadota</taxon>
        <taxon>Gammaproteobacteria</taxon>
        <taxon>Pseudomonadales</taxon>
        <taxon>Pseudomonadaceae</taxon>
        <taxon>Thiopseudomonas</taxon>
    </lineage>
</organism>
<dbReference type="GO" id="GO:0004322">
    <property type="term" value="F:ferroxidase activity"/>
    <property type="evidence" value="ECO:0007669"/>
    <property type="project" value="UniProtKB-EC"/>
</dbReference>
<dbReference type="FunFam" id="1.20.1260.10:FF:000005">
    <property type="entry name" value="Bacterioferritin"/>
    <property type="match status" value="1"/>
</dbReference>
<evidence type="ECO:0000256" key="10">
    <source>
        <dbReference type="PIRNR" id="PIRNR002560"/>
    </source>
</evidence>
<keyword evidence="16" id="KW-1185">Reference proteome</keyword>
<dbReference type="GO" id="GO:0008199">
    <property type="term" value="F:ferric iron binding"/>
    <property type="evidence" value="ECO:0007669"/>
    <property type="project" value="InterPro"/>
</dbReference>
<accession>A0A4R6TSW1</accession>
<dbReference type="GO" id="GO:0020037">
    <property type="term" value="F:heme binding"/>
    <property type="evidence" value="ECO:0007669"/>
    <property type="project" value="TreeGrafter"/>
</dbReference>
<feature type="domain" description="Ferritin-like diiron" evidence="14">
    <location>
        <begin position="1"/>
        <end position="145"/>
    </location>
</feature>
<reference evidence="15 16" key="1">
    <citation type="submission" date="2019-03" db="EMBL/GenBank/DDBJ databases">
        <title>Genomic Encyclopedia of Type Strains, Phase IV (KMG-IV): sequencing the most valuable type-strain genomes for metagenomic binning, comparative biology and taxonomic classification.</title>
        <authorList>
            <person name="Goeker M."/>
        </authorList>
    </citation>
    <scope>NUCLEOTIDE SEQUENCE [LARGE SCALE GENOMIC DNA]</scope>
    <source>
        <strain evidence="15 16">DSM 28679</strain>
    </source>
</reference>
<evidence type="ECO:0000256" key="8">
    <source>
        <dbReference type="ARBA" id="ARBA00023065"/>
    </source>
</evidence>
<keyword evidence="7 10" id="KW-0408">Iron</keyword>
<evidence type="ECO:0000256" key="5">
    <source>
        <dbReference type="ARBA" id="ARBA00022617"/>
    </source>
</evidence>
<dbReference type="NCBIfam" id="TIGR00754">
    <property type="entry name" value="bfr"/>
    <property type="match status" value="1"/>
</dbReference>
<keyword evidence="4" id="KW-0410">Iron transport</keyword>
<dbReference type="OrthoDB" id="9800505at2"/>
<proteinExistence type="inferred from homology"/>
<dbReference type="RefSeq" id="WP_101497274.1">
    <property type="nucleotide sequence ID" value="NZ_LNJZ01000008.1"/>
</dbReference>
<dbReference type="InterPro" id="IPR009040">
    <property type="entry name" value="Ferritin-like_diiron"/>
</dbReference>
<dbReference type="Proteomes" id="UP000294575">
    <property type="component" value="Unassembled WGS sequence"/>
</dbReference>
<evidence type="ECO:0000313" key="15">
    <source>
        <dbReference type="EMBL" id="TDQ34273.1"/>
    </source>
</evidence>
<comment type="cofactor">
    <cofactor evidence="1">
        <name>heme b</name>
        <dbReference type="ChEBI" id="CHEBI:60344"/>
    </cofactor>
</comment>
<dbReference type="GO" id="GO:0005829">
    <property type="term" value="C:cytosol"/>
    <property type="evidence" value="ECO:0007669"/>
    <property type="project" value="TreeGrafter"/>
</dbReference>
<gene>
    <name evidence="15" type="ORF">DFQ45_11919</name>
</gene>
<dbReference type="PRINTS" id="PR00601">
    <property type="entry name" value="BACFERRITIN"/>
</dbReference>
<evidence type="ECO:0000256" key="6">
    <source>
        <dbReference type="ARBA" id="ARBA00022723"/>
    </source>
</evidence>
<dbReference type="PANTHER" id="PTHR30295:SF0">
    <property type="entry name" value="BACTERIOFERRITIN"/>
    <property type="match status" value="1"/>
</dbReference>
<comment type="similarity">
    <text evidence="2 10 12">Belongs to the bacterioferritin family.</text>
</comment>
<dbReference type="Gene3D" id="1.20.1260.10">
    <property type="match status" value="1"/>
</dbReference>
<feature type="binding site" evidence="11">
    <location>
        <position position="127"/>
    </location>
    <ligand>
        <name>Fe cation</name>
        <dbReference type="ChEBI" id="CHEBI:24875"/>
        <label>2</label>
    </ligand>
</feature>
<comment type="function">
    <text evidence="10">Iron-storage protein, whose ferroxidase center binds Fe(2+), oxidizes it using dioxygen to Fe(3+), and participates in the subsequent Fe(3+) oxide mineral core formation within the central cavity of the BFR protein shell.</text>
</comment>
<dbReference type="EMBL" id="SNYK01000019">
    <property type="protein sequence ID" value="TDQ34273.1"/>
    <property type="molecule type" value="Genomic_DNA"/>
</dbReference>
<evidence type="ECO:0000256" key="3">
    <source>
        <dbReference type="ARBA" id="ARBA00022434"/>
    </source>
</evidence>
<evidence type="ECO:0000256" key="7">
    <source>
        <dbReference type="ARBA" id="ARBA00023004"/>
    </source>
</evidence>
<comment type="catalytic activity">
    <reaction evidence="10">
        <text>4 Fe(2+) + O2 + 4 H(+) = 4 Fe(3+) + 2 H2O</text>
        <dbReference type="Rhea" id="RHEA:11148"/>
        <dbReference type="ChEBI" id="CHEBI:15377"/>
        <dbReference type="ChEBI" id="CHEBI:15378"/>
        <dbReference type="ChEBI" id="CHEBI:15379"/>
        <dbReference type="ChEBI" id="CHEBI:29033"/>
        <dbReference type="ChEBI" id="CHEBI:29034"/>
        <dbReference type="EC" id="1.16.3.1"/>
    </reaction>
</comment>
<evidence type="ECO:0000256" key="12">
    <source>
        <dbReference type="RuleBase" id="RU000623"/>
    </source>
</evidence>
<comment type="catalytic activity">
    <reaction evidence="9">
        <text>Fe(2+)(in) = Fe(2+)(out)</text>
        <dbReference type="Rhea" id="RHEA:28486"/>
        <dbReference type="ChEBI" id="CHEBI:29033"/>
    </reaction>
</comment>
<keyword evidence="5 12" id="KW-0349">Heme</keyword>
<evidence type="ECO:0000256" key="1">
    <source>
        <dbReference type="ARBA" id="ARBA00001970"/>
    </source>
</evidence>
<evidence type="ECO:0000256" key="13">
    <source>
        <dbReference type="SAM" id="Coils"/>
    </source>
</evidence>
<keyword evidence="6 10" id="KW-0479">Metal-binding</keyword>
<dbReference type="PROSITE" id="PS50905">
    <property type="entry name" value="FERRITIN_LIKE"/>
    <property type="match status" value="1"/>
</dbReference>
<name>A0A4R6TSW1_9GAMM</name>
<dbReference type="GO" id="GO:0140315">
    <property type="term" value="F:iron ion sequestering activity"/>
    <property type="evidence" value="ECO:0007669"/>
    <property type="project" value="UniProtKB-ARBA"/>
</dbReference>
<dbReference type="InterPro" id="IPR002024">
    <property type="entry name" value="Bacterioferritin"/>
</dbReference>
<dbReference type="EC" id="1.16.3.1" evidence="10"/>
<dbReference type="CDD" id="cd00907">
    <property type="entry name" value="Bacterioferritin"/>
    <property type="match status" value="1"/>
</dbReference>
<dbReference type="SUPFAM" id="SSF47240">
    <property type="entry name" value="Ferritin-like"/>
    <property type="match status" value="1"/>
</dbReference>
<evidence type="ECO:0000259" key="14">
    <source>
        <dbReference type="PROSITE" id="PS50905"/>
    </source>
</evidence>
<comment type="caution">
    <text evidence="15">The sequence shown here is derived from an EMBL/GenBank/DDBJ whole genome shotgun (WGS) entry which is preliminary data.</text>
</comment>
<evidence type="ECO:0000256" key="4">
    <source>
        <dbReference type="ARBA" id="ARBA00022496"/>
    </source>
</evidence>
<dbReference type="InterPro" id="IPR009078">
    <property type="entry name" value="Ferritin-like_SF"/>
</dbReference>